<feature type="region of interest" description="Disordered" evidence="1">
    <location>
        <begin position="160"/>
        <end position="201"/>
    </location>
</feature>
<evidence type="ECO:0000313" key="3">
    <source>
        <dbReference type="Proteomes" id="UP001190700"/>
    </source>
</evidence>
<proteinExistence type="predicted"/>
<name>A0AAE0C823_9CHLO</name>
<organism evidence="2 3">
    <name type="scientific">Cymbomonas tetramitiformis</name>
    <dbReference type="NCBI Taxonomy" id="36881"/>
    <lineage>
        <taxon>Eukaryota</taxon>
        <taxon>Viridiplantae</taxon>
        <taxon>Chlorophyta</taxon>
        <taxon>Pyramimonadophyceae</taxon>
        <taxon>Pyramimonadales</taxon>
        <taxon>Pyramimonadaceae</taxon>
        <taxon>Cymbomonas</taxon>
    </lineage>
</organism>
<sequence>MNGTQTAVNNDGGRDSFNINNSLALGSSDIVPEDGHKGNGASWFYFDDPPPPPFPPKPPQFVHAEWQLRPPNPVAFVIENAYAPLLPSDVGSTSTSAASTSTTNDIKDINGILNVMYPADTSLERAERIRKGKYTLHADTKSTNSLDTYYSQAGDSGNSGALLVPAPTSVDASGGGQVSAEGAARGSSPSMAPPSSHLTTTPIRFVLDSADTSEDGSGLGMEGDVPLTAEQTATRDEADKLNDFALLQFPGYRTQQKVIDKDMMNMLVHYIGTGGNGAAFAKMACSLELESALDLQLLYATAVDCHNRAIGPLAPKIIPAKLVKPDNGLHEWGVTASDTYYLEQFKVRHTLGADYKRRYIQSQGGEVLKMDYTFEEKKHIRVESFQVCTCIFTIQNEFIQPVLQLLCMSKSLVDLKPILKRHYATYKELGLPEPKIIFVDDIEASEEILKECYPSILEENGGYGVKECPTHAMRRVLQTLTHSHVYVHRFMSELSLVMYELDDTDMERVKEHLKKEDLQARTPRNAMTDEEINRLPLFQFWHHHPSVKRRLRQADDMCDLFDKMVNKWKQSITWCNGKPLFTEGADGTMVMLARFRALIIGGYLSDPDFPMHINIELDPTILPRYITKRGNSQLEGYHAQLHKILRHAPSHGVVLAEAKLLEFNYRFSVECAYRNRRARNHGSMNFEKMRQVNTLYEAHPAAVVPFPDLPVDPAIDVTMGLIRFDGEDATYKTFCEWVSNRAEHSCWEEKEAK</sequence>
<gene>
    <name evidence="2" type="ORF">CYMTET_40491</name>
</gene>
<dbReference type="EMBL" id="LGRX02026901">
    <property type="protein sequence ID" value="KAK3250127.1"/>
    <property type="molecule type" value="Genomic_DNA"/>
</dbReference>
<reference evidence="2 3" key="1">
    <citation type="journal article" date="2015" name="Genome Biol. Evol.">
        <title>Comparative Genomics of a Bacterivorous Green Alga Reveals Evolutionary Causalities and Consequences of Phago-Mixotrophic Mode of Nutrition.</title>
        <authorList>
            <person name="Burns J.A."/>
            <person name="Paasch A."/>
            <person name="Narechania A."/>
            <person name="Kim E."/>
        </authorList>
    </citation>
    <scope>NUCLEOTIDE SEQUENCE [LARGE SCALE GENOMIC DNA]</scope>
    <source>
        <strain evidence="2 3">PLY_AMNH</strain>
    </source>
</reference>
<comment type="caution">
    <text evidence="2">The sequence shown here is derived from an EMBL/GenBank/DDBJ whole genome shotgun (WGS) entry which is preliminary data.</text>
</comment>
<keyword evidence="3" id="KW-1185">Reference proteome</keyword>
<dbReference type="AlphaFoldDB" id="A0AAE0C823"/>
<accession>A0AAE0C823</accession>
<protein>
    <submittedName>
        <fullName evidence="2">Uncharacterized protein</fullName>
    </submittedName>
</protein>
<dbReference type="Proteomes" id="UP001190700">
    <property type="component" value="Unassembled WGS sequence"/>
</dbReference>
<evidence type="ECO:0000313" key="2">
    <source>
        <dbReference type="EMBL" id="KAK3250127.1"/>
    </source>
</evidence>
<evidence type="ECO:0000256" key="1">
    <source>
        <dbReference type="SAM" id="MobiDB-lite"/>
    </source>
</evidence>